<sequence length="110" mass="13131">MATTEIATKFVAWEVPALETLQGSKVYILRRKVSDKEPLSRDEKDWITEQVNRNTYFRSAIPLQGWRFDFADILRTYIVKQYGQWHEYKAVDKTALRRMIYGRIEKITEI</sequence>
<dbReference type="EMBL" id="DYUD01000023">
    <property type="protein sequence ID" value="HJG89319.1"/>
    <property type="molecule type" value="Genomic_DNA"/>
</dbReference>
<reference evidence="1" key="2">
    <citation type="submission" date="2021-09" db="EMBL/GenBank/DDBJ databases">
        <authorList>
            <person name="Gilroy R."/>
        </authorList>
    </citation>
    <scope>NUCLEOTIDE SEQUENCE</scope>
    <source>
        <strain evidence="1">CHK121-7720</strain>
    </source>
</reference>
<proteinExistence type="predicted"/>
<dbReference type="RefSeq" id="WP_273306375.1">
    <property type="nucleotide sequence ID" value="NZ_CALUJX010000011.1"/>
</dbReference>
<reference evidence="1" key="1">
    <citation type="journal article" date="2021" name="PeerJ">
        <title>Extensive microbial diversity within the chicken gut microbiome revealed by metagenomics and culture.</title>
        <authorList>
            <person name="Gilroy R."/>
            <person name="Ravi A."/>
            <person name="Getino M."/>
            <person name="Pursley I."/>
            <person name="Horton D.L."/>
            <person name="Alikhan N.F."/>
            <person name="Baker D."/>
            <person name="Gharbi K."/>
            <person name="Hall N."/>
            <person name="Watson M."/>
            <person name="Adriaenssens E.M."/>
            <person name="Foster-Nyarko E."/>
            <person name="Jarju S."/>
            <person name="Secka A."/>
            <person name="Antonio M."/>
            <person name="Oren A."/>
            <person name="Chaudhuri R.R."/>
            <person name="La Ragione R."/>
            <person name="Hildebrand F."/>
            <person name="Pallen M.J."/>
        </authorList>
    </citation>
    <scope>NUCLEOTIDE SEQUENCE</scope>
    <source>
        <strain evidence="1">CHK121-7720</strain>
    </source>
</reference>
<keyword evidence="1" id="KW-0547">Nucleotide-binding</keyword>
<evidence type="ECO:0000313" key="1">
    <source>
        <dbReference type="EMBL" id="HJG89319.1"/>
    </source>
</evidence>
<protein>
    <submittedName>
        <fullName evidence="1">Molybdenum ABC transporter ATP-binding protein</fullName>
    </submittedName>
</protein>
<dbReference type="Proteomes" id="UP000757103">
    <property type="component" value="Unassembled WGS sequence"/>
</dbReference>
<organism evidence="1 2">
    <name type="scientific">Barnesiella viscericola</name>
    <dbReference type="NCBI Taxonomy" id="397865"/>
    <lineage>
        <taxon>Bacteria</taxon>
        <taxon>Pseudomonadati</taxon>
        <taxon>Bacteroidota</taxon>
        <taxon>Bacteroidia</taxon>
        <taxon>Bacteroidales</taxon>
        <taxon>Barnesiellaceae</taxon>
        <taxon>Barnesiella</taxon>
    </lineage>
</organism>
<gene>
    <name evidence="1" type="ORF">K8U91_07615</name>
</gene>
<name>A0A921SVF0_9BACT</name>
<accession>A0A921SVF0</accession>
<dbReference type="GO" id="GO:0005524">
    <property type="term" value="F:ATP binding"/>
    <property type="evidence" value="ECO:0007669"/>
    <property type="project" value="UniProtKB-KW"/>
</dbReference>
<dbReference type="AlphaFoldDB" id="A0A921SVF0"/>
<evidence type="ECO:0000313" key="2">
    <source>
        <dbReference type="Proteomes" id="UP000757103"/>
    </source>
</evidence>
<comment type="caution">
    <text evidence="1">The sequence shown here is derived from an EMBL/GenBank/DDBJ whole genome shotgun (WGS) entry which is preliminary data.</text>
</comment>
<keyword evidence="1" id="KW-0067">ATP-binding</keyword>